<gene>
    <name evidence="4" type="ORF">MPIPNATIZW_LOCUS8213</name>
</gene>
<reference evidence="4" key="1">
    <citation type="submission" date="2023-12" db="EMBL/GenBank/DDBJ databases">
        <authorList>
            <person name="Brown T."/>
        </authorList>
    </citation>
    <scope>NUCLEOTIDE SEQUENCE</scope>
</reference>
<protein>
    <recommendedName>
        <fullName evidence="3">Ig-like domain-containing protein</fullName>
    </recommendedName>
</protein>
<feature type="domain" description="Ig-like" evidence="3">
    <location>
        <begin position="342"/>
        <end position="443"/>
    </location>
</feature>
<dbReference type="PROSITE" id="PS50835">
    <property type="entry name" value="IG_LIKE"/>
    <property type="match status" value="4"/>
</dbReference>
<dbReference type="SMART" id="SM00407">
    <property type="entry name" value="IGc1"/>
    <property type="match status" value="4"/>
</dbReference>
<evidence type="ECO:0000259" key="3">
    <source>
        <dbReference type="PROSITE" id="PS50835"/>
    </source>
</evidence>
<dbReference type="InterPro" id="IPR013783">
    <property type="entry name" value="Ig-like_fold"/>
</dbReference>
<feature type="domain" description="Ig-like" evidence="3">
    <location>
        <begin position="230"/>
        <end position="332"/>
    </location>
</feature>
<dbReference type="Pfam" id="PF07654">
    <property type="entry name" value="C1-set"/>
    <property type="match status" value="4"/>
</dbReference>
<organism evidence="4 5">
    <name type="scientific">Pipistrellus nathusii</name>
    <name type="common">Nathusius' pipistrelle</name>
    <dbReference type="NCBI Taxonomy" id="59473"/>
    <lineage>
        <taxon>Eukaryota</taxon>
        <taxon>Metazoa</taxon>
        <taxon>Chordata</taxon>
        <taxon>Craniata</taxon>
        <taxon>Vertebrata</taxon>
        <taxon>Euteleostomi</taxon>
        <taxon>Mammalia</taxon>
        <taxon>Eutheria</taxon>
        <taxon>Laurasiatheria</taxon>
        <taxon>Chiroptera</taxon>
        <taxon>Yangochiroptera</taxon>
        <taxon>Vespertilionidae</taxon>
        <taxon>Pipistrellus</taxon>
    </lineage>
</organism>
<dbReference type="InterPro" id="IPR003597">
    <property type="entry name" value="Ig_C1-set"/>
</dbReference>
<feature type="transmembrane region" description="Helical" evidence="2">
    <location>
        <begin position="463"/>
        <end position="484"/>
    </location>
</feature>
<keyword evidence="2" id="KW-1133">Transmembrane helix</keyword>
<evidence type="ECO:0000256" key="2">
    <source>
        <dbReference type="SAM" id="Phobius"/>
    </source>
</evidence>
<evidence type="ECO:0000256" key="1">
    <source>
        <dbReference type="ARBA" id="ARBA00023319"/>
    </source>
</evidence>
<keyword evidence="2" id="KW-0812">Transmembrane</keyword>
<sequence>MDYWGQGTLVTVSSESAAAPIVFPLVSCENSLSEERLVAMGCLAKDFLPNSVTFSWSFKNTSTISTVQNFPSLLREGKYEASSQVLLPTADILQGTDEFVTCKVKHPNGEKVLQVPLQVSVEQPPHVNVFIPPRDSFTGPGSRTSTLICQATGFSPKKIAVSWLKEGKLLTSGFVTDKPEVERRARPVTYRVTSTLTVTESDWLSQSVFTCQVEHQALTFQKNVSSMCGPSTSTIRVFTIPPTFASIFLTKEATLSCLVTDLATYDSLHISWTRQNGEDVKTHTNISESHPNATFSATGKATVCVDDWERGEEFTCTVTHTDLPSPLKHTIFRPKDVKKHIPAVYVQPPSREQLSLRESASVTCLVKGFSPPDVFVQWLQRGQPVSSDMYVTSAPVPEPQAPGLYFVHSVLTVSEEDWSAGETYTCVVAHEALPYSVTERTVDKSTVGEVSAEEEGFENLNTMASTFIVLFLLSLFYSTTVTLFKVK</sequence>
<evidence type="ECO:0000313" key="4">
    <source>
        <dbReference type="EMBL" id="CAK6439907.1"/>
    </source>
</evidence>
<dbReference type="CDD" id="cd07696">
    <property type="entry name" value="IgC1_CH3_IgAEM_CH2_IgG"/>
    <property type="match status" value="1"/>
</dbReference>
<evidence type="ECO:0000313" key="5">
    <source>
        <dbReference type="Proteomes" id="UP001314169"/>
    </source>
</evidence>
<dbReference type="InterPro" id="IPR003006">
    <property type="entry name" value="Ig/MHC_CS"/>
</dbReference>
<keyword evidence="1" id="KW-0393">Immunoglobulin domain</keyword>
<feature type="domain" description="Ig-like" evidence="3">
    <location>
        <begin position="125"/>
        <end position="225"/>
    </location>
</feature>
<accession>A0ABN9ZNQ3</accession>
<proteinExistence type="predicted"/>
<dbReference type="InterPro" id="IPR007110">
    <property type="entry name" value="Ig-like_dom"/>
</dbReference>
<dbReference type="PROSITE" id="PS00290">
    <property type="entry name" value="IG_MHC"/>
    <property type="match status" value="3"/>
</dbReference>
<dbReference type="SUPFAM" id="SSF48726">
    <property type="entry name" value="Immunoglobulin"/>
    <property type="match status" value="4"/>
</dbReference>
<dbReference type="InterPro" id="IPR036179">
    <property type="entry name" value="Ig-like_dom_sf"/>
</dbReference>
<keyword evidence="2" id="KW-0472">Membrane</keyword>
<keyword evidence="5" id="KW-1185">Reference proteome</keyword>
<dbReference type="CDD" id="cd05768">
    <property type="entry name" value="IgC1_CH3_IgAGD_CH4_IgAEM"/>
    <property type="match status" value="1"/>
</dbReference>
<dbReference type="Proteomes" id="UP001314169">
    <property type="component" value="Chromosome 18"/>
</dbReference>
<dbReference type="Gene3D" id="2.60.40.10">
    <property type="entry name" value="Immunoglobulins"/>
    <property type="match status" value="4"/>
</dbReference>
<dbReference type="CDD" id="cd16093">
    <property type="entry name" value="IgC1_CH2_Mu"/>
    <property type="match status" value="1"/>
</dbReference>
<dbReference type="PANTHER" id="PTHR23411">
    <property type="entry name" value="TAPASIN"/>
    <property type="match status" value="1"/>
</dbReference>
<dbReference type="EMBL" id="OY882875">
    <property type="protein sequence ID" value="CAK6439907.1"/>
    <property type="molecule type" value="Genomic_DNA"/>
</dbReference>
<name>A0ABN9ZNQ3_PIPNA</name>
<feature type="domain" description="Ig-like" evidence="3">
    <location>
        <begin position="20"/>
        <end position="120"/>
    </location>
</feature>
<dbReference type="InterPro" id="IPR050380">
    <property type="entry name" value="Immune_Resp_Modulators"/>
</dbReference>